<protein>
    <submittedName>
        <fullName evidence="3">Uncharacterized protein</fullName>
    </submittedName>
</protein>
<name>A0A9P4TUI7_9PEZI</name>
<keyword evidence="4" id="KW-1185">Reference proteome</keyword>
<sequence>MSTSVSFTSSSTASATLTPPSSATVTSTPPYFAPTTNVTLGLLPPTKNPAFLLYGDIALYNPTLYLTALGLFQHTAVFGLIFLLRSFNTSRALDTHFLSIIFAFSFVADPLVFLLDPHISPIKLFFFLENEAVEFLLFIRVVAPKKWCSKFAGRVCLACWFALATVTVVVSFHDKYKHGAEIVAWCAFVSDSCIAITGVVLEKRWFEARYTEKALRGWSSGMTDERLRKRKVTAERMAGMGFILHGLTTLPIAPILTRILYSSLTPSYFAYAWTLVFSAAMITVALCIPSATLFFSTINWCCWHDRKTLPGQASYSDGDNSDVENGPMTGRNIALFPMKSAGVSVRSMKSPRVDAGGRIVPLSPGNFGDDGFGNRVSISQRFYDDGSGARENGGLGRMNSGRQDLRMRPGSYVSWTRLGAGERVVEAR</sequence>
<dbReference type="OrthoDB" id="3647319at2759"/>
<reference evidence="3" key="1">
    <citation type="journal article" date="2020" name="Stud. Mycol.">
        <title>101 Dothideomycetes genomes: a test case for predicting lifestyles and emergence of pathogens.</title>
        <authorList>
            <person name="Haridas S."/>
            <person name="Albert R."/>
            <person name="Binder M."/>
            <person name="Bloem J."/>
            <person name="Labutti K."/>
            <person name="Salamov A."/>
            <person name="Andreopoulos B."/>
            <person name="Baker S."/>
            <person name="Barry K."/>
            <person name="Bills G."/>
            <person name="Bluhm B."/>
            <person name="Cannon C."/>
            <person name="Castanera R."/>
            <person name="Culley D."/>
            <person name="Daum C."/>
            <person name="Ezra D."/>
            <person name="Gonzalez J."/>
            <person name="Henrissat B."/>
            <person name="Kuo A."/>
            <person name="Liang C."/>
            <person name="Lipzen A."/>
            <person name="Lutzoni F."/>
            <person name="Magnuson J."/>
            <person name="Mondo S."/>
            <person name="Nolan M."/>
            <person name="Ohm R."/>
            <person name="Pangilinan J."/>
            <person name="Park H.-J."/>
            <person name="Ramirez L."/>
            <person name="Alfaro M."/>
            <person name="Sun H."/>
            <person name="Tritt A."/>
            <person name="Yoshinaga Y."/>
            <person name="Zwiers L.-H."/>
            <person name="Turgeon B."/>
            <person name="Goodwin S."/>
            <person name="Spatafora J."/>
            <person name="Crous P."/>
            <person name="Grigoriev I."/>
        </authorList>
    </citation>
    <scope>NUCLEOTIDE SEQUENCE</scope>
    <source>
        <strain evidence="3">CBS 130266</strain>
    </source>
</reference>
<feature type="transmembrane region" description="Helical" evidence="2">
    <location>
        <begin position="268"/>
        <end position="288"/>
    </location>
</feature>
<accession>A0A9P4TUI7</accession>
<feature type="transmembrane region" description="Helical" evidence="2">
    <location>
        <begin position="237"/>
        <end position="256"/>
    </location>
</feature>
<dbReference type="AlphaFoldDB" id="A0A9P4TUI7"/>
<comment type="caution">
    <text evidence="3">The sequence shown here is derived from an EMBL/GenBank/DDBJ whole genome shotgun (WGS) entry which is preliminary data.</text>
</comment>
<keyword evidence="2" id="KW-1133">Transmembrane helix</keyword>
<organism evidence="3 4">
    <name type="scientific">Tothia fuscella</name>
    <dbReference type="NCBI Taxonomy" id="1048955"/>
    <lineage>
        <taxon>Eukaryota</taxon>
        <taxon>Fungi</taxon>
        <taxon>Dikarya</taxon>
        <taxon>Ascomycota</taxon>
        <taxon>Pezizomycotina</taxon>
        <taxon>Dothideomycetes</taxon>
        <taxon>Pleosporomycetidae</taxon>
        <taxon>Venturiales</taxon>
        <taxon>Cylindrosympodiaceae</taxon>
        <taxon>Tothia</taxon>
    </lineage>
</organism>
<gene>
    <name evidence="3" type="ORF">EJ08DRAFT_664683</name>
</gene>
<evidence type="ECO:0000256" key="1">
    <source>
        <dbReference type="SAM" id="MobiDB-lite"/>
    </source>
</evidence>
<evidence type="ECO:0000313" key="4">
    <source>
        <dbReference type="Proteomes" id="UP000800235"/>
    </source>
</evidence>
<dbReference type="EMBL" id="MU007087">
    <property type="protein sequence ID" value="KAF2422879.1"/>
    <property type="molecule type" value="Genomic_DNA"/>
</dbReference>
<feature type="transmembrane region" description="Helical" evidence="2">
    <location>
        <begin position="151"/>
        <end position="170"/>
    </location>
</feature>
<dbReference type="Proteomes" id="UP000800235">
    <property type="component" value="Unassembled WGS sequence"/>
</dbReference>
<feature type="transmembrane region" description="Helical" evidence="2">
    <location>
        <begin position="64"/>
        <end position="84"/>
    </location>
</feature>
<evidence type="ECO:0000256" key="2">
    <source>
        <dbReference type="SAM" id="Phobius"/>
    </source>
</evidence>
<evidence type="ECO:0000313" key="3">
    <source>
        <dbReference type="EMBL" id="KAF2422879.1"/>
    </source>
</evidence>
<feature type="region of interest" description="Disordered" evidence="1">
    <location>
        <begin position="1"/>
        <end position="28"/>
    </location>
</feature>
<feature type="transmembrane region" description="Helical" evidence="2">
    <location>
        <begin position="96"/>
        <end position="115"/>
    </location>
</feature>
<keyword evidence="2" id="KW-0472">Membrane</keyword>
<keyword evidence="2" id="KW-0812">Transmembrane</keyword>
<proteinExistence type="predicted"/>